<keyword evidence="1" id="KW-0489">Methyltransferase</keyword>
<dbReference type="NCBIfam" id="NF002463">
    <property type="entry name" value="PRK01683.1"/>
    <property type="match status" value="1"/>
</dbReference>
<dbReference type="Pfam" id="PF13649">
    <property type="entry name" value="Methyltransf_25"/>
    <property type="match status" value="1"/>
</dbReference>
<dbReference type="PANTHER" id="PTHR43861:SF1">
    <property type="entry name" value="TRANS-ACONITATE 2-METHYLTRANSFERASE"/>
    <property type="match status" value="1"/>
</dbReference>
<dbReference type="Gene3D" id="3.40.50.150">
    <property type="entry name" value="Vaccinia Virus protein VP39"/>
    <property type="match status" value="1"/>
</dbReference>
<dbReference type="Gene3D" id="1.10.150.290">
    <property type="entry name" value="S-adenosyl-L-methionine-dependent methyltransferases"/>
    <property type="match status" value="1"/>
</dbReference>
<evidence type="ECO:0000256" key="1">
    <source>
        <dbReference type="ARBA" id="ARBA00022603"/>
    </source>
</evidence>
<evidence type="ECO:0000259" key="3">
    <source>
        <dbReference type="Pfam" id="PF13649"/>
    </source>
</evidence>
<protein>
    <recommendedName>
        <fullName evidence="3">Methyltransferase domain-containing protein</fullName>
    </recommendedName>
</protein>
<dbReference type="SUPFAM" id="SSF53335">
    <property type="entry name" value="S-adenosyl-L-methionine-dependent methyltransferases"/>
    <property type="match status" value="1"/>
</dbReference>
<proteinExistence type="predicted"/>
<dbReference type="InterPro" id="IPR023149">
    <property type="entry name" value="Trans_acon_MeTrfase_C"/>
</dbReference>
<comment type="caution">
    <text evidence="4">The sequence shown here is derived from an EMBL/GenBank/DDBJ whole genome shotgun (WGS) entry which is preliminary data.</text>
</comment>
<gene>
    <name evidence="4" type="ORF">PECM_005274</name>
</gene>
<accession>A0A8J8W4C6</accession>
<dbReference type="GO" id="GO:0032259">
    <property type="term" value="P:methylation"/>
    <property type="evidence" value="ECO:0007669"/>
    <property type="project" value="UniProtKB-KW"/>
</dbReference>
<dbReference type="PANTHER" id="PTHR43861">
    <property type="entry name" value="TRANS-ACONITATE 2-METHYLTRANSFERASE-RELATED"/>
    <property type="match status" value="1"/>
</dbReference>
<evidence type="ECO:0000313" key="5">
    <source>
        <dbReference type="Proteomes" id="UP000631181"/>
    </source>
</evidence>
<feature type="domain" description="Methyltransferase" evidence="3">
    <location>
        <begin position="115"/>
        <end position="199"/>
    </location>
</feature>
<dbReference type="GO" id="GO:0030798">
    <property type="term" value="F:trans-aconitate 2-methyltransferase activity"/>
    <property type="evidence" value="ECO:0007669"/>
    <property type="project" value="InterPro"/>
</dbReference>
<dbReference type="OrthoDB" id="66144at2759"/>
<dbReference type="AlphaFoldDB" id="A0A8J8W4C6"/>
<dbReference type="InterPro" id="IPR041698">
    <property type="entry name" value="Methyltransf_25"/>
</dbReference>
<dbReference type="InterPro" id="IPR029063">
    <property type="entry name" value="SAM-dependent_MTases_sf"/>
</dbReference>
<dbReference type="Proteomes" id="UP000631181">
    <property type="component" value="Unassembled WGS sequence"/>
</dbReference>
<evidence type="ECO:0000313" key="4">
    <source>
        <dbReference type="EMBL" id="KAF7716643.1"/>
    </source>
</evidence>
<keyword evidence="2" id="KW-0808">Transferase</keyword>
<sequence>MLHSHGLDQNHSSYAGPLLRGSSNWLRLNKVPIVTLHQEQNSPKMIAVLRYSSSRLLRSSINARMTRFSKPQAMSTVPKTAQDWSAAQYLKFEDERTQPARDLLARIPLQSPKTVVDLGCGPGNSTAVLESRFPDANLIGIDSSPDMIRKAQSALPHREFTVGDLRTYRPHGPVDLFFSNAVFQWLGKEERFVIVKKLLETQPSGGVVALQVPDNLMEPSHVLMRETAKNGPWASALQNVSRDVFQTPREIYDLLKPICSTVDIFHTTYNHSLENHAAIVEWVKGTGLRPYLDPLSVDEKEGFLREYLKRLEKAYMATYDGRVLLAYPRLFVVAVKK</sequence>
<dbReference type="CDD" id="cd02440">
    <property type="entry name" value="AdoMet_MTases"/>
    <property type="match status" value="1"/>
</dbReference>
<evidence type="ECO:0000256" key="2">
    <source>
        <dbReference type="ARBA" id="ARBA00022679"/>
    </source>
</evidence>
<reference evidence="4" key="1">
    <citation type="journal article" date="2020" name="Front. Microbiol.">
        <title>Gene regulatory networks of Penicillium echinulatum 2HH and Penicillium oxalicum 114-2 inferred by a computational biology approach.</title>
        <authorList>
            <person name="Lenz A.R."/>
            <person name="Galan-Vasquez E."/>
            <person name="Balbinot E."/>
            <person name="De Abreu F.P."/>
            <person name="De Oliveira N.S."/>
            <person name="Da Rosa L.O."/>
            <person name="De Avila E Silva S."/>
            <person name="Camassola M."/>
            <person name="Dillon A.J.P."/>
            <person name="Perez-Rueda E."/>
        </authorList>
    </citation>
    <scope>NUCLEOTIDE SEQUENCE</scope>
    <source>
        <strain evidence="4">S1M29</strain>
    </source>
</reference>
<dbReference type="EMBL" id="WIWV01000037">
    <property type="protein sequence ID" value="KAF7716643.1"/>
    <property type="molecule type" value="Genomic_DNA"/>
</dbReference>
<keyword evidence="5" id="KW-1185">Reference proteome</keyword>
<name>A0A8J8W4C6_9EURO</name>
<organism evidence="4 5">
    <name type="scientific">Penicillium ucsense</name>
    <dbReference type="NCBI Taxonomy" id="2839758"/>
    <lineage>
        <taxon>Eukaryota</taxon>
        <taxon>Fungi</taxon>
        <taxon>Dikarya</taxon>
        <taxon>Ascomycota</taxon>
        <taxon>Pezizomycotina</taxon>
        <taxon>Eurotiomycetes</taxon>
        <taxon>Eurotiomycetidae</taxon>
        <taxon>Eurotiales</taxon>
        <taxon>Aspergillaceae</taxon>
        <taxon>Penicillium</taxon>
    </lineage>
</organism>